<accession>A0A5S9XQK9</accession>
<evidence type="ECO:0000313" key="2">
    <source>
        <dbReference type="Proteomes" id="UP000434276"/>
    </source>
</evidence>
<dbReference type="ExpressionAtlas" id="A0A5S9XQK9">
    <property type="expression patterns" value="baseline and differential"/>
</dbReference>
<dbReference type="Pfam" id="PF14223">
    <property type="entry name" value="Retrotran_gag_2"/>
    <property type="match status" value="1"/>
</dbReference>
<dbReference type="PANTHER" id="PTHR35317:SF28">
    <property type="entry name" value="ZINC FINGER, CCHC-TYPE, RIBONUCLEASE H-LIKE DOMAIN, GAG-PRE-INTEGRASE DOMAIN PROTEIN-RELATED"/>
    <property type="match status" value="1"/>
</dbReference>
<evidence type="ECO:0000313" key="1">
    <source>
        <dbReference type="EMBL" id="CAA0394233.1"/>
    </source>
</evidence>
<dbReference type="PANTHER" id="PTHR35317">
    <property type="entry name" value="OS04G0629600 PROTEIN"/>
    <property type="match status" value="1"/>
</dbReference>
<dbReference type="Proteomes" id="UP000434276">
    <property type="component" value="Unassembled WGS sequence"/>
</dbReference>
<sequence>MASNNVPFQVPVLTKSNYDNWSLRMKAILGAHDVWEIVEKGFIEPENEGSLSQTQKDGLRDSRKRDKKALCLLYQGLDEDTFEKVVEATSAKEAWEKLRTSYKGADQVKKVRLKTLRG</sequence>
<organism evidence="1 2">
    <name type="scientific">Arabidopsis thaliana</name>
    <name type="common">Mouse-ear cress</name>
    <dbReference type="NCBI Taxonomy" id="3702"/>
    <lineage>
        <taxon>Eukaryota</taxon>
        <taxon>Viridiplantae</taxon>
        <taxon>Streptophyta</taxon>
        <taxon>Embryophyta</taxon>
        <taxon>Tracheophyta</taxon>
        <taxon>Spermatophyta</taxon>
        <taxon>Magnoliopsida</taxon>
        <taxon>eudicotyledons</taxon>
        <taxon>Gunneridae</taxon>
        <taxon>Pentapetalae</taxon>
        <taxon>rosids</taxon>
        <taxon>malvids</taxon>
        <taxon>Brassicales</taxon>
        <taxon>Brassicaceae</taxon>
        <taxon>Camelineae</taxon>
        <taxon>Arabidopsis</taxon>
    </lineage>
</organism>
<proteinExistence type="predicted"/>
<dbReference type="OrthoDB" id="1098693at2759"/>
<dbReference type="EMBL" id="CACSHJ010000095">
    <property type="protein sequence ID" value="CAA0394233.1"/>
    <property type="molecule type" value="Genomic_DNA"/>
</dbReference>
<gene>
    <name evidence="1" type="ORF">C24_LOCUS17397</name>
</gene>
<reference evidence="1 2" key="1">
    <citation type="submission" date="2019-12" db="EMBL/GenBank/DDBJ databases">
        <authorList>
            <person name="Jiao W.-B."/>
            <person name="Schneeberger K."/>
        </authorList>
    </citation>
    <scope>NUCLEOTIDE SEQUENCE [LARGE SCALE GENOMIC DNA]</scope>
    <source>
        <strain evidence="2">cv. C24</strain>
    </source>
</reference>
<name>A0A5S9XQK9_ARATH</name>
<protein>
    <submittedName>
        <fullName evidence="1">Uncharacterized protein</fullName>
    </submittedName>
</protein>
<dbReference type="AlphaFoldDB" id="A0A5S9XQK9"/>